<keyword evidence="1" id="KW-0472">Membrane</keyword>
<keyword evidence="1" id="KW-0812">Transmembrane</keyword>
<accession>A0ABV6NT20</accession>
<feature type="transmembrane region" description="Helical" evidence="1">
    <location>
        <begin position="91"/>
        <end position="110"/>
    </location>
</feature>
<dbReference type="Proteomes" id="UP001589894">
    <property type="component" value="Unassembled WGS sequence"/>
</dbReference>
<reference evidence="2 3" key="1">
    <citation type="submission" date="2024-09" db="EMBL/GenBank/DDBJ databases">
        <authorList>
            <person name="Sun Q."/>
            <person name="Mori K."/>
        </authorList>
    </citation>
    <scope>NUCLEOTIDE SEQUENCE [LARGE SCALE GENOMIC DNA]</scope>
    <source>
        <strain evidence="2 3">TBRC 2205</strain>
    </source>
</reference>
<dbReference type="EMBL" id="JBHLUE010000002">
    <property type="protein sequence ID" value="MFC0563258.1"/>
    <property type="molecule type" value="Genomic_DNA"/>
</dbReference>
<comment type="caution">
    <text evidence="2">The sequence shown here is derived from an EMBL/GenBank/DDBJ whole genome shotgun (WGS) entry which is preliminary data.</text>
</comment>
<keyword evidence="3" id="KW-1185">Reference proteome</keyword>
<feature type="transmembrane region" description="Helical" evidence="1">
    <location>
        <begin position="60"/>
        <end position="79"/>
    </location>
</feature>
<evidence type="ECO:0000313" key="3">
    <source>
        <dbReference type="Proteomes" id="UP001589894"/>
    </source>
</evidence>
<dbReference type="RefSeq" id="WP_377335614.1">
    <property type="nucleotide sequence ID" value="NZ_JBHLUE010000002.1"/>
</dbReference>
<protein>
    <submittedName>
        <fullName evidence="2">Uncharacterized protein</fullName>
    </submittedName>
</protein>
<proteinExistence type="predicted"/>
<sequence length="115" mass="11954">MPAAAAPRWFFDSFPGLGHAWTAAYPPYNEHLVTDLGAAFLTLGALLLAAAWLADRRVTLVVLGGVLLYSCVHLAFHLLRHGTLGGVDLAASLVALALGVGIPAVLLVLCTRGPA</sequence>
<evidence type="ECO:0000313" key="2">
    <source>
        <dbReference type="EMBL" id="MFC0563258.1"/>
    </source>
</evidence>
<gene>
    <name evidence="2" type="ORF">ACFFHU_03625</name>
</gene>
<organism evidence="2 3">
    <name type="scientific">Plantactinospora siamensis</name>
    <dbReference type="NCBI Taxonomy" id="555372"/>
    <lineage>
        <taxon>Bacteria</taxon>
        <taxon>Bacillati</taxon>
        <taxon>Actinomycetota</taxon>
        <taxon>Actinomycetes</taxon>
        <taxon>Micromonosporales</taxon>
        <taxon>Micromonosporaceae</taxon>
        <taxon>Plantactinospora</taxon>
    </lineage>
</organism>
<name>A0ABV6NT20_9ACTN</name>
<evidence type="ECO:0000256" key="1">
    <source>
        <dbReference type="SAM" id="Phobius"/>
    </source>
</evidence>
<keyword evidence="1" id="KW-1133">Transmembrane helix</keyword>
<feature type="transmembrane region" description="Helical" evidence="1">
    <location>
        <begin position="36"/>
        <end position="53"/>
    </location>
</feature>